<feature type="domain" description="Alpha-L-rhamnosidase C-terminal" evidence="7">
    <location>
        <begin position="742"/>
        <end position="810"/>
    </location>
</feature>
<dbReference type="InterPro" id="IPR035398">
    <property type="entry name" value="Bac_rhamnosid_C"/>
</dbReference>
<dbReference type="Proteomes" id="UP001501207">
    <property type="component" value="Unassembled WGS sequence"/>
</dbReference>
<dbReference type="PANTHER" id="PTHR33307:SF6">
    <property type="entry name" value="ALPHA-RHAMNOSIDASE (EUROFUNG)-RELATED"/>
    <property type="match status" value="1"/>
</dbReference>
<evidence type="ECO:0000259" key="7">
    <source>
        <dbReference type="Pfam" id="PF17390"/>
    </source>
</evidence>
<dbReference type="InterPro" id="IPR013737">
    <property type="entry name" value="Bac_rhamnosid_N"/>
</dbReference>
<name>A0ABP8FUA0_9BACT</name>
<gene>
    <name evidence="8" type="ORF">GCM10023143_20120</name>
</gene>
<keyword evidence="3" id="KW-0378">Hydrolase</keyword>
<dbReference type="EC" id="3.2.1.40" evidence="2"/>
<dbReference type="InterPro" id="IPR008928">
    <property type="entry name" value="6-hairpin_glycosidase_sf"/>
</dbReference>
<dbReference type="Gene3D" id="1.50.10.10">
    <property type="match status" value="1"/>
</dbReference>
<dbReference type="Pfam" id="PF17390">
    <property type="entry name" value="Bac_rhamnosid_C"/>
    <property type="match status" value="1"/>
</dbReference>
<comment type="catalytic activity">
    <reaction evidence="1">
        <text>Hydrolysis of terminal non-reducing alpha-L-rhamnose residues in alpha-L-rhamnosides.</text>
        <dbReference type="EC" id="3.2.1.40"/>
    </reaction>
</comment>
<evidence type="ECO:0000313" key="8">
    <source>
        <dbReference type="EMBL" id="GAA4311164.1"/>
    </source>
</evidence>
<protein>
    <recommendedName>
        <fullName evidence="2">alpha-L-rhamnosidase</fullName>
        <ecNumber evidence="2">3.2.1.40</ecNumber>
    </recommendedName>
</protein>
<evidence type="ECO:0000313" key="9">
    <source>
        <dbReference type="Proteomes" id="UP001501207"/>
    </source>
</evidence>
<dbReference type="InterPro" id="IPR035396">
    <property type="entry name" value="Bac_rhamnosid6H"/>
</dbReference>
<accession>A0ABP8FUA0</accession>
<dbReference type="Pfam" id="PF05592">
    <property type="entry name" value="Bac_rhamnosid"/>
    <property type="match status" value="1"/>
</dbReference>
<dbReference type="InterPro" id="IPR008902">
    <property type="entry name" value="Rhamnosid_concanavalin"/>
</dbReference>
<comment type="caution">
    <text evidence="8">The sequence shown here is derived from an EMBL/GenBank/DDBJ whole genome shotgun (WGS) entry which is preliminary data.</text>
</comment>
<evidence type="ECO:0000259" key="4">
    <source>
        <dbReference type="Pfam" id="PF05592"/>
    </source>
</evidence>
<reference evidence="9" key="1">
    <citation type="journal article" date="2019" name="Int. J. Syst. Evol. Microbiol.">
        <title>The Global Catalogue of Microorganisms (GCM) 10K type strain sequencing project: providing services to taxonomists for standard genome sequencing and annotation.</title>
        <authorList>
            <consortium name="The Broad Institute Genomics Platform"/>
            <consortium name="The Broad Institute Genome Sequencing Center for Infectious Disease"/>
            <person name="Wu L."/>
            <person name="Ma J."/>
        </authorList>
    </citation>
    <scope>NUCLEOTIDE SEQUENCE [LARGE SCALE GENOMIC DNA]</scope>
    <source>
        <strain evidence="9">JCM 17664</strain>
    </source>
</reference>
<dbReference type="InterPro" id="IPR016007">
    <property type="entry name" value="Alpha_rhamnosid"/>
</dbReference>
<feature type="domain" description="Bacterial alpha-L-rhamnosidase N-terminal" evidence="5">
    <location>
        <begin position="143"/>
        <end position="306"/>
    </location>
</feature>
<feature type="domain" description="Alpha-L-rhamnosidase six-hairpin glycosidase" evidence="6">
    <location>
        <begin position="414"/>
        <end position="718"/>
    </location>
</feature>
<evidence type="ECO:0000256" key="2">
    <source>
        <dbReference type="ARBA" id="ARBA00012652"/>
    </source>
</evidence>
<dbReference type="Gene3D" id="2.60.420.10">
    <property type="entry name" value="Maltose phosphorylase, domain 3"/>
    <property type="match status" value="1"/>
</dbReference>
<dbReference type="InterPro" id="IPR012341">
    <property type="entry name" value="6hp_glycosidase-like_sf"/>
</dbReference>
<evidence type="ECO:0000259" key="6">
    <source>
        <dbReference type="Pfam" id="PF17389"/>
    </source>
</evidence>
<dbReference type="PANTHER" id="PTHR33307">
    <property type="entry name" value="ALPHA-RHAMNOSIDASE (EUROFUNG)"/>
    <property type="match status" value="1"/>
</dbReference>
<keyword evidence="9" id="KW-1185">Reference proteome</keyword>
<dbReference type="EMBL" id="BAABFN010000004">
    <property type="protein sequence ID" value="GAA4311164.1"/>
    <property type="molecule type" value="Genomic_DNA"/>
</dbReference>
<feature type="domain" description="Alpha-L-rhamnosidase concanavalin-like" evidence="4">
    <location>
        <begin position="318"/>
        <end position="405"/>
    </location>
</feature>
<dbReference type="Pfam" id="PF08531">
    <property type="entry name" value="Bac_rhamnosid_N"/>
    <property type="match status" value="1"/>
</dbReference>
<evidence type="ECO:0000259" key="5">
    <source>
        <dbReference type="Pfam" id="PF08531"/>
    </source>
</evidence>
<sequence>MDLLVNGVSNPQAIDGGKPRFTWMFRDDRRGAMQTAYEILVASRPERLVAGKADYWDSGKVTSDKSTSVGYGGRPLPAATRFWWKVRIWDETGKASLYSAPAFFDMGLNQKGWTAHYIWDGADKANHFVYFRKRFVISNKPVLAKVYVTAINDYLLYCNGQLLGQGPARCDPYHYGQYNAYDVTKLLKPGTNVFAAVGHKAIPWSGNPNLKPAFLLEARFLYPDGSSSTIGTDESWKMLSPTAFIEADPTYFGSGRGNRAAIRFDSRREPVGWKNVGFDDSDWASPMVVNRSDYHLFAQKAPTERVQAALRPVSVTRTNGAWLVDFGQCINGWPKLTMRVNHPGDTVRVEYFQMIGERKPSGWDEYICHGGKETWDANFGRYTSFQTFRITGYAGKLSASDVSGMWAYGDADVTGRFRCSSDLLNDIYKMCERSARQSVQQGIISVDAQREQLPWLADAWSIANVLLYNHRNTTMIDKVVRDFAGEQMTNGYIRNVSPGHGFEGADGHGRIPEWAMYWPMLLWQQYLFSGDETLLREMAPRVALFLEWLKPFQDPETKLLNPLKMWRISDFAGGDMPGGGYNIATACQYYENLRIASRVFSVLGETNRSEDYLRQAESVKEGINTHLFNGRYYLARTDTSKMFPLASAWPLRFDIERAADKSKILAAVEKSGKPNIGGYGGDAFYSGMLNAGEGAYVVHDLARYRPMLDSNRTCWEQFGLGGEVNHAWTSYPGYLFQKYILGIQPTGGGFATFDIRPNISGLTFAEGAVPTVKGLITTGWKKHAAGKLSLSVHVPANTRATIYIPKLTQGDFTIMESGKILWPVASQVKYTGVMAVSEEETSIKCLVSAGDYRFSEALLNSK</sequence>
<evidence type="ECO:0000256" key="3">
    <source>
        <dbReference type="ARBA" id="ARBA00022801"/>
    </source>
</evidence>
<dbReference type="InterPro" id="IPR013783">
    <property type="entry name" value="Ig-like_fold"/>
</dbReference>
<proteinExistence type="predicted"/>
<dbReference type="Pfam" id="PF25788">
    <property type="entry name" value="Ig_Rha78A_N"/>
    <property type="match status" value="1"/>
</dbReference>
<dbReference type="SUPFAM" id="SSF48208">
    <property type="entry name" value="Six-hairpin glycosidases"/>
    <property type="match status" value="1"/>
</dbReference>
<dbReference type="Gene3D" id="2.60.120.260">
    <property type="entry name" value="Galactose-binding domain-like"/>
    <property type="match status" value="2"/>
</dbReference>
<organism evidence="8 9">
    <name type="scientific">Compostibacter hankyongensis</name>
    <dbReference type="NCBI Taxonomy" id="1007089"/>
    <lineage>
        <taxon>Bacteria</taxon>
        <taxon>Pseudomonadati</taxon>
        <taxon>Bacteroidota</taxon>
        <taxon>Chitinophagia</taxon>
        <taxon>Chitinophagales</taxon>
        <taxon>Chitinophagaceae</taxon>
        <taxon>Compostibacter</taxon>
    </lineage>
</organism>
<dbReference type="Gene3D" id="2.60.40.10">
    <property type="entry name" value="Immunoglobulins"/>
    <property type="match status" value="1"/>
</dbReference>
<evidence type="ECO:0000256" key="1">
    <source>
        <dbReference type="ARBA" id="ARBA00001445"/>
    </source>
</evidence>
<dbReference type="Pfam" id="PF17389">
    <property type="entry name" value="Bac_rhamnosid6H"/>
    <property type="match status" value="1"/>
</dbReference>